<dbReference type="PROSITE" id="PS50883">
    <property type="entry name" value="EAL"/>
    <property type="match status" value="1"/>
</dbReference>
<dbReference type="InterPro" id="IPR001633">
    <property type="entry name" value="EAL_dom"/>
</dbReference>
<organism evidence="6 7">
    <name type="scientific">Saccharothrix syringae</name>
    <name type="common">Nocardiopsis syringae</name>
    <dbReference type="NCBI Taxonomy" id="103733"/>
    <lineage>
        <taxon>Bacteria</taxon>
        <taxon>Bacillati</taxon>
        <taxon>Actinomycetota</taxon>
        <taxon>Actinomycetes</taxon>
        <taxon>Pseudonocardiales</taxon>
        <taxon>Pseudonocardiaceae</taxon>
        <taxon>Saccharothrix</taxon>
    </lineage>
</organism>
<dbReference type="PANTHER" id="PTHR44757:SF2">
    <property type="entry name" value="BIOFILM ARCHITECTURE MAINTENANCE PROTEIN MBAA"/>
    <property type="match status" value="1"/>
</dbReference>
<dbReference type="CDD" id="cd01949">
    <property type="entry name" value="GGDEF"/>
    <property type="match status" value="1"/>
</dbReference>
<evidence type="ECO:0000259" key="2">
    <source>
        <dbReference type="PROSITE" id="PS50112"/>
    </source>
</evidence>
<keyword evidence="7" id="KW-1185">Reference proteome</keyword>
<dbReference type="InterPro" id="IPR000700">
    <property type="entry name" value="PAS-assoc_C"/>
</dbReference>
<dbReference type="SUPFAM" id="SSF55785">
    <property type="entry name" value="PYP-like sensor domain (PAS domain)"/>
    <property type="match status" value="1"/>
</dbReference>
<dbReference type="InterPro" id="IPR052155">
    <property type="entry name" value="Biofilm_reg_signaling"/>
</dbReference>
<dbReference type="InterPro" id="IPR035965">
    <property type="entry name" value="PAS-like_dom_sf"/>
</dbReference>
<dbReference type="CDD" id="cd00130">
    <property type="entry name" value="PAS"/>
    <property type="match status" value="1"/>
</dbReference>
<feature type="domain" description="GGDEF" evidence="5">
    <location>
        <begin position="311"/>
        <end position="444"/>
    </location>
</feature>
<evidence type="ECO:0000313" key="7">
    <source>
        <dbReference type="Proteomes" id="UP000325787"/>
    </source>
</evidence>
<dbReference type="PROSITE" id="PS50887">
    <property type="entry name" value="GGDEF"/>
    <property type="match status" value="1"/>
</dbReference>
<dbReference type="InterPro" id="IPR000014">
    <property type="entry name" value="PAS"/>
</dbReference>
<dbReference type="AlphaFoldDB" id="A0A5Q0HA29"/>
<dbReference type="Pfam" id="PF08448">
    <property type="entry name" value="PAS_4"/>
    <property type="match status" value="1"/>
</dbReference>
<dbReference type="SUPFAM" id="SSF141868">
    <property type="entry name" value="EAL domain-like"/>
    <property type="match status" value="1"/>
</dbReference>
<reference evidence="7" key="1">
    <citation type="journal article" date="2021" name="Curr. Microbiol.">
        <title>Complete genome of nocamycin-producing strain Saccharothrix syringae NRRL B-16468 reveals the biosynthetic potential for secondary metabolites.</title>
        <authorList>
            <person name="Mo X."/>
            <person name="Yang S."/>
        </authorList>
    </citation>
    <scope>NUCLEOTIDE SEQUENCE [LARGE SCALE GENOMIC DNA]</scope>
    <source>
        <strain evidence="7">ATCC 51364 / DSM 43886 / JCM 6844 / KCTC 9398 / NBRC 14523 / NRRL B-16468 / INA 2240</strain>
    </source>
</reference>
<dbReference type="Gene3D" id="3.30.70.270">
    <property type="match status" value="1"/>
</dbReference>
<dbReference type="EMBL" id="CP034550">
    <property type="protein sequence ID" value="QFZ23096.1"/>
    <property type="molecule type" value="Genomic_DNA"/>
</dbReference>
<feature type="domain" description="PAC" evidence="3">
    <location>
        <begin position="229"/>
        <end position="281"/>
    </location>
</feature>
<dbReference type="PROSITE" id="PS50113">
    <property type="entry name" value="PAC"/>
    <property type="match status" value="1"/>
</dbReference>
<dbReference type="SMART" id="SM00267">
    <property type="entry name" value="GGDEF"/>
    <property type="match status" value="1"/>
</dbReference>
<evidence type="ECO:0000259" key="4">
    <source>
        <dbReference type="PROSITE" id="PS50883"/>
    </source>
</evidence>
<dbReference type="PANTHER" id="PTHR44757">
    <property type="entry name" value="DIGUANYLATE CYCLASE DGCP"/>
    <property type="match status" value="1"/>
</dbReference>
<accession>A0A5Q0HA29</accession>
<dbReference type="Gene3D" id="3.30.450.20">
    <property type="entry name" value="PAS domain"/>
    <property type="match status" value="1"/>
</dbReference>
<dbReference type="CDD" id="cd01948">
    <property type="entry name" value="EAL"/>
    <property type="match status" value="1"/>
</dbReference>
<gene>
    <name evidence="6" type="ORF">EKG83_41745</name>
</gene>
<dbReference type="InterPro" id="IPR013656">
    <property type="entry name" value="PAS_4"/>
</dbReference>
<dbReference type="KEGG" id="ssyi:EKG83_41745"/>
<evidence type="ECO:0000259" key="5">
    <source>
        <dbReference type="PROSITE" id="PS50887"/>
    </source>
</evidence>
<dbReference type="InterPro" id="IPR035919">
    <property type="entry name" value="EAL_sf"/>
</dbReference>
<name>A0A5Q0HA29_SACSY</name>
<dbReference type="InterPro" id="IPR043128">
    <property type="entry name" value="Rev_trsase/Diguanyl_cyclase"/>
</dbReference>
<feature type="domain" description="PAS" evidence="2">
    <location>
        <begin position="155"/>
        <end position="225"/>
    </location>
</feature>
<dbReference type="SMART" id="SM00091">
    <property type="entry name" value="PAS"/>
    <property type="match status" value="1"/>
</dbReference>
<proteinExistence type="predicted"/>
<evidence type="ECO:0000313" key="6">
    <source>
        <dbReference type="EMBL" id="QFZ23096.1"/>
    </source>
</evidence>
<evidence type="ECO:0000259" key="3">
    <source>
        <dbReference type="PROSITE" id="PS50113"/>
    </source>
</evidence>
<dbReference type="InterPro" id="IPR029787">
    <property type="entry name" value="Nucleotide_cyclase"/>
</dbReference>
<dbReference type="Pfam" id="PF00990">
    <property type="entry name" value="GGDEF"/>
    <property type="match status" value="1"/>
</dbReference>
<protein>
    <submittedName>
        <fullName evidence="6">EAL domain-containing protein</fullName>
    </submittedName>
</protein>
<dbReference type="Proteomes" id="UP000325787">
    <property type="component" value="Chromosome"/>
</dbReference>
<dbReference type="Gene3D" id="3.20.20.450">
    <property type="entry name" value="EAL domain"/>
    <property type="match status" value="1"/>
</dbReference>
<evidence type="ECO:0000256" key="1">
    <source>
        <dbReference type="SAM" id="MobiDB-lite"/>
    </source>
</evidence>
<feature type="region of interest" description="Disordered" evidence="1">
    <location>
        <begin position="1"/>
        <end position="20"/>
    </location>
</feature>
<dbReference type="Pfam" id="PF00563">
    <property type="entry name" value="EAL"/>
    <property type="match status" value="1"/>
</dbReference>
<feature type="domain" description="EAL" evidence="4">
    <location>
        <begin position="453"/>
        <end position="709"/>
    </location>
</feature>
<dbReference type="NCBIfam" id="TIGR00254">
    <property type="entry name" value="GGDEF"/>
    <property type="match status" value="1"/>
</dbReference>
<dbReference type="PROSITE" id="PS50112">
    <property type="entry name" value="PAS"/>
    <property type="match status" value="1"/>
</dbReference>
<dbReference type="InterPro" id="IPR000160">
    <property type="entry name" value="GGDEF_dom"/>
</dbReference>
<dbReference type="SMART" id="SM00052">
    <property type="entry name" value="EAL"/>
    <property type="match status" value="1"/>
</dbReference>
<sequence>MKMVEQAGAPRPGEEPGDSRGQFAHRWAAAIGSTAVSVLPRPRLEALLASFTTDLHTALRHDGPTSTVQRVGRAMVEHGLVSALTLERTLAFLGDHVLEHFNLPVERTKRLMSVLGALAAGFADGLRVRTLDQQEQTQTRVLRLTRSAELALRASEAKFRAVFRTSPAAIAVTALDGVLLDCNDAMLAMLGRPAEELVGASGRELVHPGDQAALTRLAERLTADEHDHVRAELRLMGGDGEPVAALVAVALVRDDSGAPAYYVAVLESLDEVRALQSQLVRQSLNDVRTGLANRAQFVGWLENAVGSRGPATLALVVFDLDGFRVVNDAFGHEVGDRVLAAVAGHLRSVFGDVGQLARTGADEFAVLIRDPVDVPTVVALVEEALDLLAEPVWVGEDGVGVSASVGVVVRGARGGDAADLLRCVDLTVRWAKEDGKAQWALYDPERDRRQRTPLRLAASVAGGLEQGDFRVDYEPVYSPVDRSLVALEARLRWDHPEEGLVDPLELESLVASTGMAARLGAWALEQACHDAARWHAEFGAAAPVLTMDLTARQCQEPELVAEVRRVLRESGLPASGLKLEVDQRMLGLVSDEQLEELSILTEHGVDLVLDRVGGGNPWTERLRTLPLSGLKFQGGPVRGLAEGADPLEEDVAIKLIGWVMSFGVPVHAADVRTEAEERRLAELGVTAVQGPLFGEPLPADGVARILGKS</sequence>
<dbReference type="OrthoDB" id="3646721at2"/>
<dbReference type="SUPFAM" id="SSF55073">
    <property type="entry name" value="Nucleotide cyclase"/>
    <property type="match status" value="1"/>
</dbReference>
<dbReference type="NCBIfam" id="TIGR00229">
    <property type="entry name" value="sensory_box"/>
    <property type="match status" value="1"/>
</dbReference>